<protein>
    <recommendedName>
        <fullName evidence="4">Tail assembly chaperone</fullName>
    </recommendedName>
</protein>
<name>A0ABP7NIQ5_9MICO</name>
<evidence type="ECO:0000313" key="3">
    <source>
        <dbReference type="Proteomes" id="UP001501591"/>
    </source>
</evidence>
<feature type="region of interest" description="Disordered" evidence="1">
    <location>
        <begin position="1"/>
        <end position="23"/>
    </location>
</feature>
<evidence type="ECO:0008006" key="4">
    <source>
        <dbReference type="Google" id="ProtNLM"/>
    </source>
</evidence>
<reference evidence="3" key="1">
    <citation type="journal article" date="2019" name="Int. J. Syst. Evol. Microbiol.">
        <title>The Global Catalogue of Microorganisms (GCM) 10K type strain sequencing project: providing services to taxonomists for standard genome sequencing and annotation.</title>
        <authorList>
            <consortium name="The Broad Institute Genomics Platform"/>
            <consortium name="The Broad Institute Genome Sequencing Center for Infectious Disease"/>
            <person name="Wu L."/>
            <person name="Ma J."/>
        </authorList>
    </citation>
    <scope>NUCLEOTIDE SEQUENCE [LARGE SCALE GENOMIC DNA]</scope>
    <source>
        <strain evidence="3">JCM 17024</strain>
    </source>
</reference>
<proteinExistence type="predicted"/>
<organism evidence="2 3">
    <name type="scientific">Microbacterium soli</name>
    <dbReference type="NCBI Taxonomy" id="446075"/>
    <lineage>
        <taxon>Bacteria</taxon>
        <taxon>Bacillati</taxon>
        <taxon>Actinomycetota</taxon>
        <taxon>Actinomycetes</taxon>
        <taxon>Micrococcales</taxon>
        <taxon>Microbacteriaceae</taxon>
        <taxon>Microbacterium</taxon>
    </lineage>
</organism>
<comment type="caution">
    <text evidence="2">The sequence shown here is derived from an EMBL/GenBank/DDBJ whole genome shotgun (WGS) entry which is preliminary data.</text>
</comment>
<dbReference type="EMBL" id="BAABCP010000002">
    <property type="protein sequence ID" value="GAA3947850.1"/>
    <property type="molecule type" value="Genomic_DNA"/>
</dbReference>
<dbReference type="RefSeq" id="WP_344820234.1">
    <property type="nucleotide sequence ID" value="NZ_BAABCP010000002.1"/>
</dbReference>
<evidence type="ECO:0000256" key="1">
    <source>
        <dbReference type="SAM" id="MobiDB-lite"/>
    </source>
</evidence>
<evidence type="ECO:0000313" key="2">
    <source>
        <dbReference type="EMBL" id="GAA3947850.1"/>
    </source>
</evidence>
<keyword evidence="3" id="KW-1185">Reference proteome</keyword>
<gene>
    <name evidence="2" type="ORF">GCM10022383_27050</name>
</gene>
<dbReference type="Proteomes" id="UP001501591">
    <property type="component" value="Unassembled WGS sequence"/>
</dbReference>
<accession>A0ABP7NIQ5</accession>
<sequence>MSTEDETAEVEPIPVHAKAPARKPKHMVVGDTFYTQTPDGELRIPLRFKTKLLRVIRDLPDEIDQLFALLDGLGDKATSEALDELDIFDTTEVAEKYFQAWQEKNEARLGEAQRSSRS</sequence>